<evidence type="ECO:0000256" key="9">
    <source>
        <dbReference type="ARBA" id="ARBA00023136"/>
    </source>
</evidence>
<evidence type="ECO:0000259" key="12">
    <source>
        <dbReference type="Pfam" id="PF13609"/>
    </source>
</evidence>
<keyword evidence="4" id="KW-1134">Transmembrane beta strand</keyword>
<proteinExistence type="predicted"/>
<dbReference type="EMBL" id="MTZV01000006">
    <property type="protein sequence ID" value="PCE22341.1"/>
    <property type="molecule type" value="Genomic_DNA"/>
</dbReference>
<evidence type="ECO:0000256" key="2">
    <source>
        <dbReference type="ARBA" id="ARBA00011233"/>
    </source>
</evidence>
<evidence type="ECO:0000256" key="11">
    <source>
        <dbReference type="SAM" id="SignalP"/>
    </source>
</evidence>
<dbReference type="Proteomes" id="UP001469089">
    <property type="component" value="Unassembled WGS sequence"/>
</dbReference>
<dbReference type="PANTHER" id="PTHR34501">
    <property type="entry name" value="PROTEIN YDDL-RELATED"/>
    <property type="match status" value="1"/>
</dbReference>
<gene>
    <name evidence="14" type="ORF">BWP39_21940</name>
    <name evidence="13" type="ORF">N0A02_25245</name>
</gene>
<dbReference type="InterPro" id="IPR050298">
    <property type="entry name" value="Gram-neg_bact_OMP"/>
</dbReference>
<keyword evidence="3" id="KW-0813">Transport</keyword>
<dbReference type="InterPro" id="IPR023614">
    <property type="entry name" value="Porin_dom_sf"/>
</dbReference>
<keyword evidence="8" id="KW-0626">Porin</keyword>
<dbReference type="AlphaFoldDB" id="A0A2A4EMI8"/>
<evidence type="ECO:0000313" key="15">
    <source>
        <dbReference type="Proteomes" id="UP000218022"/>
    </source>
</evidence>
<organism evidence="14 15">
    <name type="scientific">Paraburkholderia acidicola</name>
    <dbReference type="NCBI Taxonomy" id="1912599"/>
    <lineage>
        <taxon>Bacteria</taxon>
        <taxon>Pseudomonadati</taxon>
        <taxon>Pseudomonadota</taxon>
        <taxon>Betaproteobacteria</taxon>
        <taxon>Burkholderiales</taxon>
        <taxon>Burkholderiaceae</taxon>
        <taxon>Paraburkholderia</taxon>
    </lineage>
</organism>
<dbReference type="CDD" id="cd00342">
    <property type="entry name" value="gram_neg_porins"/>
    <property type="match status" value="1"/>
</dbReference>
<feature type="domain" description="Porin" evidence="12">
    <location>
        <begin position="10"/>
        <end position="362"/>
    </location>
</feature>
<dbReference type="RefSeq" id="WP_096724016.1">
    <property type="nucleotide sequence ID" value="NZ_JAOALG010000002.1"/>
</dbReference>
<keyword evidence="7" id="KW-0406">Ion transport</keyword>
<reference evidence="13 16" key="3">
    <citation type="journal article" date="2024" name="Chem. Sci.">
        <title>Discovery of a lagriamide polyketide by integrated genome mining, isotopic labeling, and untargeted metabolomics.</title>
        <authorList>
            <person name="Fergusson C.H."/>
            <person name="Saulog J."/>
            <person name="Paulo B.S."/>
            <person name="Wilson D.M."/>
            <person name="Liu D.Y."/>
            <person name="Morehouse N.J."/>
            <person name="Waterworth S."/>
            <person name="Barkei J."/>
            <person name="Gray C.A."/>
            <person name="Kwan J.C."/>
            <person name="Eustaquio A.S."/>
            <person name="Linington R.G."/>
        </authorList>
    </citation>
    <scope>NUCLEOTIDE SEQUENCE [LARGE SCALE GENOMIC DNA]</scope>
    <source>
        <strain evidence="13 16">RL17-338-BIF-B</strain>
    </source>
</reference>
<evidence type="ECO:0000256" key="1">
    <source>
        <dbReference type="ARBA" id="ARBA00004571"/>
    </source>
</evidence>
<reference evidence="13" key="2">
    <citation type="submission" date="2022-09" db="EMBL/GenBank/DDBJ databases">
        <authorList>
            <person name="Fergusson C."/>
            <person name="Paulo B.S."/>
            <person name="Eustaquio A.S."/>
            <person name="Linington R."/>
        </authorList>
    </citation>
    <scope>NUCLEOTIDE SEQUENCE</scope>
    <source>
        <strain evidence="13">RL17-338-BIF-B</strain>
    </source>
</reference>
<evidence type="ECO:0000256" key="4">
    <source>
        <dbReference type="ARBA" id="ARBA00022452"/>
    </source>
</evidence>
<keyword evidence="16" id="KW-1185">Reference proteome</keyword>
<evidence type="ECO:0000256" key="10">
    <source>
        <dbReference type="ARBA" id="ARBA00023237"/>
    </source>
</evidence>
<dbReference type="Proteomes" id="UP000218022">
    <property type="component" value="Unassembled WGS sequence"/>
</dbReference>
<dbReference type="GO" id="GO:0006811">
    <property type="term" value="P:monoatomic ion transport"/>
    <property type="evidence" value="ECO:0007669"/>
    <property type="project" value="UniProtKB-KW"/>
</dbReference>
<dbReference type="GO" id="GO:0009279">
    <property type="term" value="C:cell outer membrane"/>
    <property type="evidence" value="ECO:0007669"/>
    <property type="project" value="UniProtKB-SubCell"/>
</dbReference>
<comment type="caution">
    <text evidence="14">The sequence shown here is derived from an EMBL/GenBank/DDBJ whole genome shotgun (WGS) entry which is preliminary data.</text>
</comment>
<accession>A0A2A4EMI8</accession>
<dbReference type="GO" id="GO:0015288">
    <property type="term" value="F:porin activity"/>
    <property type="evidence" value="ECO:0007669"/>
    <property type="project" value="UniProtKB-KW"/>
</dbReference>
<evidence type="ECO:0000256" key="8">
    <source>
        <dbReference type="ARBA" id="ARBA00023114"/>
    </source>
</evidence>
<keyword evidence="6 11" id="KW-0732">Signal</keyword>
<evidence type="ECO:0000256" key="5">
    <source>
        <dbReference type="ARBA" id="ARBA00022692"/>
    </source>
</evidence>
<reference evidence="14 15" key="1">
    <citation type="submission" date="2017-01" db="EMBL/GenBank/DDBJ databases">
        <title>Whole-Genome Shotgun Sequencing of Two beta-Proteobacterial Species in Search of the Bulgecin Biosynthetic Cluster.</title>
        <authorList>
            <person name="Horsman M.E."/>
            <person name="Marous D.R."/>
            <person name="Li R."/>
            <person name="Oliver R.A."/>
            <person name="Byun B."/>
            <person name="Emrich S.J."/>
            <person name="Boggess B."/>
            <person name="Townsend C.A."/>
            <person name="Mobashery S."/>
        </authorList>
    </citation>
    <scope>NUCLEOTIDE SEQUENCE [LARGE SCALE GENOMIC DNA]</scope>
    <source>
        <strain evidence="14 15">ATCC 31363</strain>
    </source>
</reference>
<feature type="signal peptide" evidence="11">
    <location>
        <begin position="1"/>
        <end position="20"/>
    </location>
</feature>
<comment type="subcellular location">
    <subcellularLocation>
        <location evidence="1">Cell outer membrane</location>
        <topology evidence="1">Multi-pass membrane protein</topology>
    </subcellularLocation>
</comment>
<evidence type="ECO:0000256" key="3">
    <source>
        <dbReference type="ARBA" id="ARBA00022448"/>
    </source>
</evidence>
<dbReference type="EMBL" id="JAOALG010000002">
    <property type="protein sequence ID" value="MEQ5842763.1"/>
    <property type="molecule type" value="Genomic_DNA"/>
</dbReference>
<evidence type="ECO:0000256" key="6">
    <source>
        <dbReference type="ARBA" id="ARBA00022729"/>
    </source>
</evidence>
<dbReference type="Gene3D" id="2.40.160.10">
    <property type="entry name" value="Porin"/>
    <property type="match status" value="1"/>
</dbReference>
<protein>
    <submittedName>
        <fullName evidence="14">Porin</fullName>
    </submittedName>
</protein>
<name>A0A2A4EMI8_9BURK</name>
<sequence length="394" mass="41595">MKKQTLLCMALPLCCSAAWAQSSVTLYGVVDAGLRYQTHGVSYGPDGAPVSTGKQFSTTTGGGLTESYWGLKGQEDLGGGMQASFDLESHFDPSSGGIAPAGSQNFFQISYVALLSPTLGQISLGRQYNVAFEGTTIAFGSNLWLGPQDPYSNLFKPEQTMLAAGRTSNMIQYGAQLGSVIFLAEYAPGGQAGGGGLGSQLGASVAYAPDKGPFKASASFMRTRDDVTNAKFDIYGGGGSYSLGNFTVNAGYIENARDNAFTNFGNGPFNSIDLAALGIISPAQVVDPNIPGGFDKRKMILAGLTYRFSSAVTVAVNGWWTKQTGYTADYNGWAHQYQVVGGYNLSKRTMLYAEADYSMYRGGMVGAQFVGVNGQSPTVSTTQLGVMAGLRHYF</sequence>
<dbReference type="Pfam" id="PF13609">
    <property type="entry name" value="Porin_4"/>
    <property type="match status" value="1"/>
</dbReference>
<feature type="chain" id="PRO_5013399722" evidence="11">
    <location>
        <begin position="21"/>
        <end position="394"/>
    </location>
</feature>
<evidence type="ECO:0000313" key="14">
    <source>
        <dbReference type="EMBL" id="PCE22341.1"/>
    </source>
</evidence>
<dbReference type="InterPro" id="IPR033900">
    <property type="entry name" value="Gram_neg_porin_domain"/>
</dbReference>
<dbReference type="GO" id="GO:0046930">
    <property type="term" value="C:pore complex"/>
    <property type="evidence" value="ECO:0007669"/>
    <property type="project" value="UniProtKB-KW"/>
</dbReference>
<dbReference type="PANTHER" id="PTHR34501:SF9">
    <property type="entry name" value="MAJOR OUTER MEMBRANE PROTEIN P.IA"/>
    <property type="match status" value="1"/>
</dbReference>
<dbReference type="SUPFAM" id="SSF56935">
    <property type="entry name" value="Porins"/>
    <property type="match status" value="1"/>
</dbReference>
<keyword evidence="5" id="KW-0812">Transmembrane</keyword>
<evidence type="ECO:0000313" key="16">
    <source>
        <dbReference type="Proteomes" id="UP001469089"/>
    </source>
</evidence>
<comment type="subunit">
    <text evidence="2">Homotrimer.</text>
</comment>
<keyword evidence="9" id="KW-0472">Membrane</keyword>
<evidence type="ECO:0000313" key="13">
    <source>
        <dbReference type="EMBL" id="MEQ5842763.1"/>
    </source>
</evidence>
<keyword evidence="10" id="KW-0998">Cell outer membrane</keyword>
<evidence type="ECO:0000256" key="7">
    <source>
        <dbReference type="ARBA" id="ARBA00023065"/>
    </source>
</evidence>